<proteinExistence type="predicted"/>
<dbReference type="AlphaFoldDB" id="A0A6C0D3D7"/>
<name>A0A6C0D3D7_9ZZZZ</name>
<dbReference type="EMBL" id="MN739518">
    <property type="protein sequence ID" value="QHT10215.1"/>
    <property type="molecule type" value="Genomic_DNA"/>
</dbReference>
<sequence length="39" mass="4742">MIFFDIFEYIFSFLHTTGQFLDTSNFFSIPRTISRFLEL</sequence>
<protein>
    <submittedName>
        <fullName evidence="1">Uncharacterized protein</fullName>
    </submittedName>
</protein>
<accession>A0A6C0D3D7</accession>
<organism evidence="1">
    <name type="scientific">viral metagenome</name>
    <dbReference type="NCBI Taxonomy" id="1070528"/>
    <lineage>
        <taxon>unclassified sequences</taxon>
        <taxon>metagenomes</taxon>
        <taxon>organismal metagenomes</taxon>
    </lineage>
</organism>
<evidence type="ECO:0000313" key="1">
    <source>
        <dbReference type="EMBL" id="QHT10215.1"/>
    </source>
</evidence>
<reference evidence="1" key="1">
    <citation type="journal article" date="2020" name="Nature">
        <title>Giant virus diversity and host interactions through global metagenomics.</title>
        <authorList>
            <person name="Schulz F."/>
            <person name="Roux S."/>
            <person name="Paez-Espino D."/>
            <person name="Jungbluth S."/>
            <person name="Walsh D.A."/>
            <person name="Denef V.J."/>
            <person name="McMahon K.D."/>
            <person name="Konstantinidis K.T."/>
            <person name="Eloe-Fadrosh E.A."/>
            <person name="Kyrpides N.C."/>
            <person name="Woyke T."/>
        </authorList>
    </citation>
    <scope>NUCLEOTIDE SEQUENCE</scope>
    <source>
        <strain evidence="1">GVMAG-M-3300023174-104</strain>
    </source>
</reference>